<dbReference type="InParanoid" id="B4JUI9"/>
<dbReference type="AlphaFoldDB" id="B4JUI9"/>
<evidence type="ECO:0000313" key="1">
    <source>
        <dbReference type="EMBL" id="EDV91159.1"/>
    </source>
</evidence>
<dbReference type="STRING" id="7222.B4JUI9"/>
<organism evidence="2">
    <name type="scientific">Drosophila grimshawi</name>
    <name type="common">Hawaiian fruit fly</name>
    <name type="synonym">Idiomyia grimshawi</name>
    <dbReference type="NCBI Taxonomy" id="7222"/>
    <lineage>
        <taxon>Eukaryota</taxon>
        <taxon>Metazoa</taxon>
        <taxon>Ecdysozoa</taxon>
        <taxon>Arthropoda</taxon>
        <taxon>Hexapoda</taxon>
        <taxon>Insecta</taxon>
        <taxon>Pterygota</taxon>
        <taxon>Neoptera</taxon>
        <taxon>Endopterygota</taxon>
        <taxon>Diptera</taxon>
        <taxon>Brachycera</taxon>
        <taxon>Muscomorpha</taxon>
        <taxon>Ephydroidea</taxon>
        <taxon>Drosophilidae</taxon>
        <taxon>Drosophila</taxon>
        <taxon>Hawaiian Drosophila</taxon>
    </lineage>
</organism>
<protein>
    <submittedName>
        <fullName evidence="1">GH15698</fullName>
    </submittedName>
</protein>
<sequence length="539" mass="61222">MVFVLTDGLTSIYTRRQTNDVFHNDPFKIQSYNFRYADRPAFPMQAYQRPQPTQPKPPSCETYYKNPKFITRMSHNATVTPASTAFAEHRRRQFLHDFKYMPTMPASKVNSISGREAPQRRSQLGSSLPAAVSKLPLLRTCCDRDEYRAMRRDQSVTSLMQSASSTKSTQACASASSLKSVRNFSTSTFERSPMRSANCSSGCAININISGREAEAQQDNRLNIQIKKDNNTNNFKELARNTSSDIFFIDKRLSKFNLPVAHEQDLLMAVRQQGTTNQVRQQELEKEQQLMRLREQERELFRQLERLRDPDQLQAKREKQRQRDLECEAQRPLPMPMRAMPLTTSVGTPATVMTSNLKRLASKERLPGMVPFYVRQPRASSSPQAARAGRITQLTNRQEVQLPSAPAPASPCITLERRSSASSHNNANVCGSVRNASLQRLSNPHLSERKLLNLNVNGMSVDSNQPIHTRLNNMPIRITTSQPAYEDRQFSLNKVRVRNTATTAEPGQESGSCRLEESTTRPYNVSINVYADNLRTMRL</sequence>
<name>B4JUI9_DROGR</name>
<dbReference type="HOGENOM" id="CLU_031755_0_0_1"/>
<dbReference type="OMA" id="NFRYADK"/>
<gene>
    <name evidence="1" type="primary">Dgri\GH15698</name>
    <name evidence="1" type="ORF">Dgri_GH15698</name>
</gene>
<dbReference type="EMBL" id="CH916374">
    <property type="protein sequence ID" value="EDV91159.1"/>
    <property type="molecule type" value="Genomic_DNA"/>
</dbReference>
<keyword evidence="2" id="KW-1185">Reference proteome</keyword>
<reference evidence="1 2" key="1">
    <citation type="journal article" date="2007" name="Nature">
        <title>Evolution of genes and genomes on the Drosophila phylogeny.</title>
        <authorList>
            <consortium name="Drosophila 12 Genomes Consortium"/>
            <person name="Clark A.G."/>
            <person name="Eisen M.B."/>
            <person name="Smith D.R."/>
            <person name="Bergman C.M."/>
            <person name="Oliver B."/>
            <person name="Markow T.A."/>
            <person name="Kaufman T.C."/>
            <person name="Kellis M."/>
            <person name="Gelbart W."/>
            <person name="Iyer V.N."/>
            <person name="Pollard D.A."/>
            <person name="Sackton T.B."/>
            <person name="Larracuente A.M."/>
            <person name="Singh N.D."/>
            <person name="Abad J.P."/>
            <person name="Abt D.N."/>
            <person name="Adryan B."/>
            <person name="Aguade M."/>
            <person name="Akashi H."/>
            <person name="Anderson W.W."/>
            <person name="Aquadro C.F."/>
            <person name="Ardell D.H."/>
            <person name="Arguello R."/>
            <person name="Artieri C.G."/>
            <person name="Barbash D.A."/>
            <person name="Barker D."/>
            <person name="Barsanti P."/>
            <person name="Batterham P."/>
            <person name="Batzoglou S."/>
            <person name="Begun D."/>
            <person name="Bhutkar A."/>
            <person name="Blanco E."/>
            <person name="Bosak S.A."/>
            <person name="Bradley R.K."/>
            <person name="Brand A.D."/>
            <person name="Brent M.R."/>
            <person name="Brooks A.N."/>
            <person name="Brown R.H."/>
            <person name="Butlin R.K."/>
            <person name="Caggese C."/>
            <person name="Calvi B.R."/>
            <person name="Bernardo de Carvalho A."/>
            <person name="Caspi A."/>
            <person name="Castrezana S."/>
            <person name="Celniker S.E."/>
            <person name="Chang J.L."/>
            <person name="Chapple C."/>
            <person name="Chatterji S."/>
            <person name="Chinwalla A."/>
            <person name="Civetta A."/>
            <person name="Clifton S.W."/>
            <person name="Comeron J.M."/>
            <person name="Costello J.C."/>
            <person name="Coyne J.A."/>
            <person name="Daub J."/>
            <person name="David R.G."/>
            <person name="Delcher A.L."/>
            <person name="Delehaunty K."/>
            <person name="Do C.B."/>
            <person name="Ebling H."/>
            <person name="Edwards K."/>
            <person name="Eickbush T."/>
            <person name="Evans J.D."/>
            <person name="Filipski A."/>
            <person name="Findeiss S."/>
            <person name="Freyhult E."/>
            <person name="Fulton L."/>
            <person name="Fulton R."/>
            <person name="Garcia A.C."/>
            <person name="Gardiner A."/>
            <person name="Garfield D.A."/>
            <person name="Garvin B.E."/>
            <person name="Gibson G."/>
            <person name="Gilbert D."/>
            <person name="Gnerre S."/>
            <person name="Godfrey J."/>
            <person name="Good R."/>
            <person name="Gotea V."/>
            <person name="Gravely B."/>
            <person name="Greenberg A.J."/>
            <person name="Griffiths-Jones S."/>
            <person name="Gross S."/>
            <person name="Guigo R."/>
            <person name="Gustafson E.A."/>
            <person name="Haerty W."/>
            <person name="Hahn M.W."/>
            <person name="Halligan D.L."/>
            <person name="Halpern A.L."/>
            <person name="Halter G.M."/>
            <person name="Han M.V."/>
            <person name="Heger A."/>
            <person name="Hillier L."/>
            <person name="Hinrichs A.S."/>
            <person name="Holmes I."/>
            <person name="Hoskins R.A."/>
            <person name="Hubisz M.J."/>
            <person name="Hultmark D."/>
            <person name="Huntley M.A."/>
            <person name="Jaffe D.B."/>
            <person name="Jagadeeshan S."/>
            <person name="Jeck W.R."/>
            <person name="Johnson J."/>
            <person name="Jones C.D."/>
            <person name="Jordan W.C."/>
            <person name="Karpen G.H."/>
            <person name="Kataoka E."/>
            <person name="Keightley P.D."/>
            <person name="Kheradpour P."/>
            <person name="Kirkness E.F."/>
            <person name="Koerich L.B."/>
            <person name="Kristiansen K."/>
            <person name="Kudrna D."/>
            <person name="Kulathinal R.J."/>
            <person name="Kumar S."/>
            <person name="Kwok R."/>
            <person name="Lander E."/>
            <person name="Langley C.H."/>
            <person name="Lapoint R."/>
            <person name="Lazzaro B.P."/>
            <person name="Lee S.J."/>
            <person name="Levesque L."/>
            <person name="Li R."/>
            <person name="Lin C.F."/>
            <person name="Lin M.F."/>
            <person name="Lindblad-Toh K."/>
            <person name="Llopart A."/>
            <person name="Long M."/>
            <person name="Low L."/>
            <person name="Lozovsky E."/>
            <person name="Lu J."/>
            <person name="Luo M."/>
            <person name="Machado C.A."/>
            <person name="Makalowski W."/>
            <person name="Marzo M."/>
            <person name="Matsuda M."/>
            <person name="Matzkin L."/>
            <person name="McAllister B."/>
            <person name="McBride C.S."/>
            <person name="McKernan B."/>
            <person name="McKernan K."/>
            <person name="Mendez-Lago M."/>
            <person name="Minx P."/>
            <person name="Mollenhauer M.U."/>
            <person name="Montooth K."/>
            <person name="Mount S.M."/>
            <person name="Mu X."/>
            <person name="Myers E."/>
            <person name="Negre B."/>
            <person name="Newfeld S."/>
            <person name="Nielsen R."/>
            <person name="Noor M.A."/>
            <person name="O'Grady P."/>
            <person name="Pachter L."/>
            <person name="Papaceit M."/>
            <person name="Parisi M.J."/>
            <person name="Parisi M."/>
            <person name="Parts L."/>
            <person name="Pedersen J.S."/>
            <person name="Pesole G."/>
            <person name="Phillippy A.M."/>
            <person name="Ponting C.P."/>
            <person name="Pop M."/>
            <person name="Porcelli D."/>
            <person name="Powell J.R."/>
            <person name="Prohaska S."/>
            <person name="Pruitt K."/>
            <person name="Puig M."/>
            <person name="Quesneville H."/>
            <person name="Ram K.R."/>
            <person name="Rand D."/>
            <person name="Rasmussen M.D."/>
            <person name="Reed L.K."/>
            <person name="Reenan R."/>
            <person name="Reily A."/>
            <person name="Remington K.A."/>
            <person name="Rieger T.T."/>
            <person name="Ritchie M.G."/>
            <person name="Robin C."/>
            <person name="Rogers Y.H."/>
            <person name="Rohde C."/>
            <person name="Rozas J."/>
            <person name="Rubenfield M.J."/>
            <person name="Ruiz A."/>
            <person name="Russo S."/>
            <person name="Salzberg S.L."/>
            <person name="Sanchez-Gracia A."/>
            <person name="Saranga D.J."/>
            <person name="Sato H."/>
            <person name="Schaeffer S.W."/>
            <person name="Schatz M.C."/>
            <person name="Schlenke T."/>
            <person name="Schwartz R."/>
            <person name="Segarra C."/>
            <person name="Singh R.S."/>
            <person name="Sirot L."/>
            <person name="Sirota M."/>
            <person name="Sisneros N.B."/>
            <person name="Smith C.D."/>
            <person name="Smith T.F."/>
            <person name="Spieth J."/>
            <person name="Stage D.E."/>
            <person name="Stark A."/>
            <person name="Stephan W."/>
            <person name="Strausberg R.L."/>
            <person name="Strempel S."/>
            <person name="Sturgill D."/>
            <person name="Sutton G."/>
            <person name="Sutton G.G."/>
            <person name="Tao W."/>
            <person name="Teichmann S."/>
            <person name="Tobari Y.N."/>
            <person name="Tomimura Y."/>
            <person name="Tsolas J.M."/>
            <person name="Valente V.L."/>
            <person name="Venter E."/>
            <person name="Venter J.C."/>
            <person name="Vicario S."/>
            <person name="Vieira F.G."/>
            <person name="Vilella A.J."/>
            <person name="Villasante A."/>
            <person name="Walenz B."/>
            <person name="Wang J."/>
            <person name="Wasserman M."/>
            <person name="Watts T."/>
            <person name="Wilson D."/>
            <person name="Wilson R.K."/>
            <person name="Wing R.A."/>
            <person name="Wolfner M.F."/>
            <person name="Wong A."/>
            <person name="Wong G.K."/>
            <person name="Wu C.I."/>
            <person name="Wu G."/>
            <person name="Yamamoto D."/>
            <person name="Yang H.P."/>
            <person name="Yang S.P."/>
            <person name="Yorke J.A."/>
            <person name="Yoshida K."/>
            <person name="Zdobnov E."/>
            <person name="Zhang P."/>
            <person name="Zhang Y."/>
            <person name="Zimin A.V."/>
            <person name="Baldwin J."/>
            <person name="Abdouelleil A."/>
            <person name="Abdulkadir J."/>
            <person name="Abebe A."/>
            <person name="Abera B."/>
            <person name="Abreu J."/>
            <person name="Acer S.C."/>
            <person name="Aftuck L."/>
            <person name="Alexander A."/>
            <person name="An P."/>
            <person name="Anderson E."/>
            <person name="Anderson S."/>
            <person name="Arachi H."/>
            <person name="Azer M."/>
            <person name="Bachantsang P."/>
            <person name="Barry A."/>
            <person name="Bayul T."/>
            <person name="Berlin A."/>
            <person name="Bessette D."/>
            <person name="Bloom T."/>
            <person name="Blye J."/>
            <person name="Boguslavskiy L."/>
            <person name="Bonnet C."/>
            <person name="Boukhgalter B."/>
            <person name="Bourzgui I."/>
            <person name="Brown A."/>
            <person name="Cahill P."/>
            <person name="Channer S."/>
            <person name="Cheshatsang Y."/>
            <person name="Chuda L."/>
            <person name="Citroen M."/>
            <person name="Collymore A."/>
            <person name="Cooke P."/>
            <person name="Costello M."/>
            <person name="D'Aco K."/>
            <person name="Daza R."/>
            <person name="De Haan G."/>
            <person name="DeGray S."/>
            <person name="DeMaso C."/>
            <person name="Dhargay N."/>
            <person name="Dooley K."/>
            <person name="Dooley E."/>
            <person name="Doricent M."/>
            <person name="Dorje P."/>
            <person name="Dorjee K."/>
            <person name="Dupes A."/>
            <person name="Elong R."/>
            <person name="Falk J."/>
            <person name="Farina A."/>
            <person name="Faro S."/>
            <person name="Ferguson D."/>
            <person name="Fisher S."/>
            <person name="Foley C.D."/>
            <person name="Franke A."/>
            <person name="Friedrich D."/>
            <person name="Gadbois L."/>
            <person name="Gearin G."/>
            <person name="Gearin C.R."/>
            <person name="Giannoukos G."/>
            <person name="Goode T."/>
            <person name="Graham J."/>
            <person name="Grandbois E."/>
            <person name="Grewal S."/>
            <person name="Gyaltsen K."/>
            <person name="Hafez N."/>
            <person name="Hagos B."/>
            <person name="Hall J."/>
            <person name="Henson C."/>
            <person name="Hollinger A."/>
            <person name="Honan T."/>
            <person name="Huard M.D."/>
            <person name="Hughes L."/>
            <person name="Hurhula B."/>
            <person name="Husby M.E."/>
            <person name="Kamat A."/>
            <person name="Kanga B."/>
            <person name="Kashin S."/>
            <person name="Khazanovich D."/>
            <person name="Kisner P."/>
            <person name="Lance K."/>
            <person name="Lara M."/>
            <person name="Lee W."/>
            <person name="Lennon N."/>
            <person name="Letendre F."/>
            <person name="LeVine R."/>
            <person name="Lipovsky A."/>
            <person name="Liu X."/>
            <person name="Liu J."/>
            <person name="Liu S."/>
            <person name="Lokyitsang T."/>
            <person name="Lokyitsang Y."/>
            <person name="Lubonja R."/>
            <person name="Lui A."/>
            <person name="MacDonald P."/>
            <person name="Magnisalis V."/>
            <person name="Maru K."/>
            <person name="Matthews C."/>
            <person name="McCusker W."/>
            <person name="McDonough S."/>
            <person name="Mehta T."/>
            <person name="Meldrim J."/>
            <person name="Meneus L."/>
            <person name="Mihai O."/>
            <person name="Mihalev A."/>
            <person name="Mihova T."/>
            <person name="Mittelman R."/>
            <person name="Mlenga V."/>
            <person name="Montmayeur A."/>
            <person name="Mulrain L."/>
            <person name="Navidi A."/>
            <person name="Naylor J."/>
            <person name="Negash T."/>
            <person name="Nguyen T."/>
            <person name="Nguyen N."/>
            <person name="Nicol R."/>
            <person name="Norbu C."/>
            <person name="Norbu N."/>
            <person name="Novod N."/>
            <person name="O'Neill B."/>
            <person name="Osman S."/>
            <person name="Markiewicz E."/>
            <person name="Oyono O.L."/>
            <person name="Patti C."/>
            <person name="Phunkhang P."/>
            <person name="Pierre F."/>
            <person name="Priest M."/>
            <person name="Raghuraman S."/>
            <person name="Rege F."/>
            <person name="Reyes R."/>
            <person name="Rise C."/>
            <person name="Rogov P."/>
            <person name="Ross K."/>
            <person name="Ryan E."/>
            <person name="Settipalli S."/>
            <person name="Shea T."/>
            <person name="Sherpa N."/>
            <person name="Shi L."/>
            <person name="Shih D."/>
            <person name="Sparrow T."/>
            <person name="Spaulding J."/>
            <person name="Stalker J."/>
            <person name="Stange-Thomann N."/>
            <person name="Stavropoulos S."/>
            <person name="Stone C."/>
            <person name="Strader C."/>
            <person name="Tesfaye S."/>
            <person name="Thomson T."/>
            <person name="Thoulutsang Y."/>
            <person name="Thoulutsang D."/>
            <person name="Topham K."/>
            <person name="Topping I."/>
            <person name="Tsamla T."/>
            <person name="Vassiliev H."/>
            <person name="Vo A."/>
            <person name="Wangchuk T."/>
            <person name="Wangdi T."/>
            <person name="Weiand M."/>
            <person name="Wilkinson J."/>
            <person name="Wilson A."/>
            <person name="Yadav S."/>
            <person name="Young G."/>
            <person name="Yu Q."/>
            <person name="Zembek L."/>
            <person name="Zhong D."/>
            <person name="Zimmer A."/>
            <person name="Zwirko Z."/>
            <person name="Jaffe D.B."/>
            <person name="Alvarez P."/>
            <person name="Brockman W."/>
            <person name="Butler J."/>
            <person name="Chin C."/>
            <person name="Gnerre S."/>
            <person name="Grabherr M."/>
            <person name="Kleber M."/>
            <person name="Mauceli E."/>
            <person name="MacCallum I."/>
        </authorList>
    </citation>
    <scope>NUCLEOTIDE SEQUENCE [LARGE SCALE GENOMIC DNA]</scope>
    <source>
        <strain evidence="2">Tucson 15287-2541.00</strain>
    </source>
</reference>
<dbReference type="eggNOG" id="ENOG502TKX6">
    <property type="taxonomic scope" value="Eukaryota"/>
</dbReference>
<proteinExistence type="predicted"/>
<evidence type="ECO:0000313" key="2">
    <source>
        <dbReference type="Proteomes" id="UP000001070"/>
    </source>
</evidence>
<dbReference type="KEGG" id="dgr:6568231"/>
<dbReference type="Proteomes" id="UP000001070">
    <property type="component" value="Unassembled WGS sequence"/>
</dbReference>
<dbReference type="PhylomeDB" id="B4JUI9"/>
<accession>B4JUI9</accession>
<dbReference type="OrthoDB" id="7869552at2759"/>